<keyword evidence="2" id="KW-0539">Nucleus</keyword>
<dbReference type="EMBL" id="JBBPBM010000069">
    <property type="protein sequence ID" value="KAK8513691.1"/>
    <property type="molecule type" value="Genomic_DNA"/>
</dbReference>
<evidence type="ECO:0000256" key="2">
    <source>
        <dbReference type="ARBA" id="ARBA00023242"/>
    </source>
</evidence>
<accession>A0ABR2C2S4</accession>
<sequence length="92" mass="10290">MDQDGSGDCDEVLEVQSSFNGDLDSMESLQQVLPMRRGISGFYKGRYNSFTSLAELQNPKPPEEKPVGKPCMGEEEVKKTHQLKQNYIGFSS</sequence>
<proteinExistence type="predicted"/>
<dbReference type="InterPro" id="IPR051992">
    <property type="entry name" value="OxStress_Response_Reg"/>
</dbReference>
<name>A0ABR2C2S4_9ROSI</name>
<dbReference type="PANTHER" id="PTHR33172">
    <property type="entry name" value="OS08G0516900 PROTEIN"/>
    <property type="match status" value="1"/>
</dbReference>
<comment type="subcellular location">
    <subcellularLocation>
        <location evidence="1">Nucleus</location>
    </subcellularLocation>
</comment>
<protein>
    <submittedName>
        <fullName evidence="3">Uncharacterized protein</fullName>
    </submittedName>
</protein>
<dbReference type="PANTHER" id="PTHR33172:SF37">
    <property type="entry name" value="PROTEIN OXIDATIVE STRESS 3 LIKE 1"/>
    <property type="match status" value="1"/>
</dbReference>
<organism evidence="3 4">
    <name type="scientific">Hibiscus sabdariffa</name>
    <name type="common">roselle</name>
    <dbReference type="NCBI Taxonomy" id="183260"/>
    <lineage>
        <taxon>Eukaryota</taxon>
        <taxon>Viridiplantae</taxon>
        <taxon>Streptophyta</taxon>
        <taxon>Embryophyta</taxon>
        <taxon>Tracheophyta</taxon>
        <taxon>Spermatophyta</taxon>
        <taxon>Magnoliopsida</taxon>
        <taxon>eudicotyledons</taxon>
        <taxon>Gunneridae</taxon>
        <taxon>Pentapetalae</taxon>
        <taxon>rosids</taxon>
        <taxon>malvids</taxon>
        <taxon>Malvales</taxon>
        <taxon>Malvaceae</taxon>
        <taxon>Malvoideae</taxon>
        <taxon>Hibiscus</taxon>
    </lineage>
</organism>
<evidence type="ECO:0000313" key="4">
    <source>
        <dbReference type="Proteomes" id="UP001472677"/>
    </source>
</evidence>
<comment type="caution">
    <text evidence="3">The sequence shown here is derived from an EMBL/GenBank/DDBJ whole genome shotgun (WGS) entry which is preliminary data.</text>
</comment>
<dbReference type="Proteomes" id="UP001472677">
    <property type="component" value="Unassembled WGS sequence"/>
</dbReference>
<evidence type="ECO:0000256" key="1">
    <source>
        <dbReference type="ARBA" id="ARBA00004123"/>
    </source>
</evidence>
<gene>
    <name evidence="3" type="ORF">V6N12_052862</name>
</gene>
<evidence type="ECO:0000313" key="3">
    <source>
        <dbReference type="EMBL" id="KAK8513691.1"/>
    </source>
</evidence>
<reference evidence="3 4" key="1">
    <citation type="journal article" date="2024" name="G3 (Bethesda)">
        <title>Genome assembly of Hibiscus sabdariffa L. provides insights into metabolisms of medicinal natural products.</title>
        <authorList>
            <person name="Kim T."/>
        </authorList>
    </citation>
    <scope>NUCLEOTIDE SEQUENCE [LARGE SCALE GENOMIC DNA]</scope>
    <source>
        <strain evidence="3">TK-2024</strain>
        <tissue evidence="3">Old leaves</tissue>
    </source>
</reference>
<keyword evidence="4" id="KW-1185">Reference proteome</keyword>